<keyword evidence="3" id="KW-1185">Reference proteome</keyword>
<dbReference type="Proteomes" id="UP000681722">
    <property type="component" value="Unassembled WGS sequence"/>
</dbReference>
<dbReference type="Proteomes" id="UP000663829">
    <property type="component" value="Unassembled WGS sequence"/>
</dbReference>
<evidence type="ECO:0000313" key="1">
    <source>
        <dbReference type="EMBL" id="CAF1623979.1"/>
    </source>
</evidence>
<reference evidence="1" key="1">
    <citation type="submission" date="2021-02" db="EMBL/GenBank/DDBJ databases">
        <authorList>
            <person name="Nowell W R."/>
        </authorList>
    </citation>
    <scope>NUCLEOTIDE SEQUENCE</scope>
</reference>
<accession>A0A816CS79</accession>
<gene>
    <name evidence="1" type="ORF">GPM918_LOCUS43913</name>
    <name evidence="2" type="ORF">SRO942_LOCUS45562</name>
</gene>
<name>A0A816CS79_9BILA</name>
<organism evidence="1 3">
    <name type="scientific">Didymodactylos carnosus</name>
    <dbReference type="NCBI Taxonomy" id="1234261"/>
    <lineage>
        <taxon>Eukaryota</taxon>
        <taxon>Metazoa</taxon>
        <taxon>Spiralia</taxon>
        <taxon>Gnathifera</taxon>
        <taxon>Rotifera</taxon>
        <taxon>Eurotatoria</taxon>
        <taxon>Bdelloidea</taxon>
        <taxon>Philodinida</taxon>
        <taxon>Philodinidae</taxon>
        <taxon>Didymodactylos</taxon>
    </lineage>
</organism>
<proteinExistence type="predicted"/>
<evidence type="ECO:0000313" key="2">
    <source>
        <dbReference type="EMBL" id="CAF4516441.1"/>
    </source>
</evidence>
<dbReference type="AlphaFoldDB" id="A0A816CS79"/>
<evidence type="ECO:0000313" key="3">
    <source>
        <dbReference type="Proteomes" id="UP000663829"/>
    </source>
</evidence>
<comment type="caution">
    <text evidence="1">The sequence shown here is derived from an EMBL/GenBank/DDBJ whole genome shotgun (WGS) entry which is preliminary data.</text>
</comment>
<protein>
    <submittedName>
        <fullName evidence="1">Uncharacterized protein</fullName>
    </submittedName>
</protein>
<sequence length="123" mass="14236">MIITNCYKGMSDPAIARLPLRDHIKRRIRMLRQNNNPITTANDPNFASVLIPLSKTVRQDQFLRCDTGPGDDRILIFASTEQLDILQSTDEFLVDGTFKVVPEIFYQLYMSELQVRFTIDEKK</sequence>
<dbReference type="EMBL" id="CAJNOQ010041530">
    <property type="protein sequence ID" value="CAF1623979.1"/>
    <property type="molecule type" value="Genomic_DNA"/>
</dbReference>
<dbReference type="EMBL" id="CAJOBC010108885">
    <property type="protein sequence ID" value="CAF4516441.1"/>
    <property type="molecule type" value="Genomic_DNA"/>
</dbReference>
<dbReference type="OrthoDB" id="90756at2759"/>